<keyword evidence="3" id="KW-1185">Reference proteome</keyword>
<name>A0A4S2KJL3_9HYME</name>
<feature type="region of interest" description="Disordered" evidence="1">
    <location>
        <begin position="317"/>
        <end position="341"/>
    </location>
</feature>
<evidence type="ECO:0000256" key="1">
    <source>
        <dbReference type="SAM" id="MobiDB-lite"/>
    </source>
</evidence>
<dbReference type="Proteomes" id="UP000310200">
    <property type="component" value="Unassembled WGS sequence"/>
</dbReference>
<feature type="compositionally biased region" description="Basic and acidic residues" evidence="1">
    <location>
        <begin position="136"/>
        <end position="148"/>
    </location>
</feature>
<dbReference type="AlphaFoldDB" id="A0A4S2KJL3"/>
<accession>A0A4S2KJL3</accession>
<dbReference type="EMBL" id="QBLH01002572">
    <property type="protein sequence ID" value="TGZ48027.1"/>
    <property type="molecule type" value="Genomic_DNA"/>
</dbReference>
<reference evidence="2 3" key="1">
    <citation type="journal article" date="2019" name="Philos. Trans. R. Soc. Lond., B, Biol. Sci.">
        <title>Ant behaviour and brain gene expression of defending hosts depend on the ecological success of the intruding social parasite.</title>
        <authorList>
            <person name="Kaur R."/>
            <person name="Stoldt M."/>
            <person name="Jongepier E."/>
            <person name="Feldmeyer B."/>
            <person name="Menzel F."/>
            <person name="Bornberg-Bauer E."/>
            <person name="Foitzik S."/>
        </authorList>
    </citation>
    <scope>NUCLEOTIDE SEQUENCE [LARGE SCALE GENOMIC DNA]</scope>
    <source>
        <tissue evidence="2">Whole body</tissue>
    </source>
</reference>
<feature type="compositionally biased region" description="Basic and acidic residues" evidence="1">
    <location>
        <begin position="330"/>
        <end position="341"/>
    </location>
</feature>
<proteinExistence type="predicted"/>
<organism evidence="2 3">
    <name type="scientific">Temnothorax longispinosus</name>
    <dbReference type="NCBI Taxonomy" id="300112"/>
    <lineage>
        <taxon>Eukaryota</taxon>
        <taxon>Metazoa</taxon>
        <taxon>Ecdysozoa</taxon>
        <taxon>Arthropoda</taxon>
        <taxon>Hexapoda</taxon>
        <taxon>Insecta</taxon>
        <taxon>Pterygota</taxon>
        <taxon>Neoptera</taxon>
        <taxon>Endopterygota</taxon>
        <taxon>Hymenoptera</taxon>
        <taxon>Apocrita</taxon>
        <taxon>Aculeata</taxon>
        <taxon>Formicoidea</taxon>
        <taxon>Formicidae</taxon>
        <taxon>Myrmicinae</taxon>
        <taxon>Temnothorax</taxon>
    </lineage>
</organism>
<sequence>MDVDGKHECYEMETDAFLRPFLAKRGGRYRPSFHVERCPQGGHLYVLRGSFDGLAGFAVPETDTKGEPQRTRMDAPLTRTQKTDTKGLQKLLINTDDEYTKPQHRAKNFGTKAREEHCCRILLRRRTALREQDGVTEMRESGVGDNGERRKRTRGKDFRMDTERAGTSGGRDTEGFIIEHRGALAAEHRVENEKSTRSVEAAGKQRRTITLSYLEDVTRAGIVASAGSRVNVSRGKARRKLCREEGSRLGAWDARKIWDGRGITGRKSRDNRHEIGPAVKNVEFLKVNSGRTAEENRIRWQIIVRIIELSLSASRVEKTTRGRTTGGDSAKTEEGRRENKGRYFLPPGKYTSRDIRLSEANLEVSRCDGGVKCAVITGGRGKAGKKVVNMTPIFLVVLLAIDPIIAQNTGE</sequence>
<feature type="compositionally biased region" description="Basic and acidic residues" evidence="1">
    <location>
        <begin position="155"/>
        <end position="164"/>
    </location>
</feature>
<protein>
    <submittedName>
        <fullName evidence="2">Uncharacterized protein</fullName>
    </submittedName>
</protein>
<gene>
    <name evidence="2" type="ORF">DBV15_05762</name>
</gene>
<comment type="caution">
    <text evidence="2">The sequence shown here is derived from an EMBL/GenBank/DDBJ whole genome shotgun (WGS) entry which is preliminary data.</text>
</comment>
<feature type="region of interest" description="Disordered" evidence="1">
    <location>
        <begin position="136"/>
        <end position="173"/>
    </location>
</feature>
<evidence type="ECO:0000313" key="3">
    <source>
        <dbReference type="Proteomes" id="UP000310200"/>
    </source>
</evidence>
<evidence type="ECO:0000313" key="2">
    <source>
        <dbReference type="EMBL" id="TGZ48027.1"/>
    </source>
</evidence>